<evidence type="ECO:0000313" key="2">
    <source>
        <dbReference type="Proteomes" id="UP000800093"/>
    </source>
</evidence>
<dbReference type="AlphaFoldDB" id="A0A9P4K5U2"/>
<keyword evidence="2" id="KW-1185">Reference proteome</keyword>
<sequence>MTPSREMGSATPPTTTWSPEFQPFRFLDLPKELRLMVYGFLPITTIHRTINTSNKEYELEHGSQSITLVIERVPLQVLVVCRLIHEEASSILLPRIASISTPRILTHTCYHGLLCCANKIILMLFRWAVETRLIDKPDFRAWELAQEDIKPLKVSEQEYQAILSFVWNAAGRVRFQADSKGITKSIRLLHRAFPPTCHNGEMVQERTLCTVLTGSCHHMADKGIKLRLRVSGQSQFSPPSFLSTERVKGKLLSYTYHYAPDHDRSLHIVEIPNNHTSSVSKDWSSGTDEGEWLL</sequence>
<organism evidence="1 2">
    <name type="scientific">Lojkania enalia</name>
    <dbReference type="NCBI Taxonomy" id="147567"/>
    <lineage>
        <taxon>Eukaryota</taxon>
        <taxon>Fungi</taxon>
        <taxon>Dikarya</taxon>
        <taxon>Ascomycota</taxon>
        <taxon>Pezizomycotina</taxon>
        <taxon>Dothideomycetes</taxon>
        <taxon>Pleosporomycetidae</taxon>
        <taxon>Pleosporales</taxon>
        <taxon>Pleosporales incertae sedis</taxon>
        <taxon>Lojkania</taxon>
    </lineage>
</organism>
<comment type="caution">
    <text evidence="1">The sequence shown here is derived from an EMBL/GenBank/DDBJ whole genome shotgun (WGS) entry which is preliminary data.</text>
</comment>
<protein>
    <recommendedName>
        <fullName evidence="3">F-box domain-containing protein</fullName>
    </recommendedName>
</protein>
<name>A0A9P4K5U2_9PLEO</name>
<dbReference type="Proteomes" id="UP000800093">
    <property type="component" value="Unassembled WGS sequence"/>
</dbReference>
<accession>A0A9P4K5U2</accession>
<evidence type="ECO:0008006" key="3">
    <source>
        <dbReference type="Google" id="ProtNLM"/>
    </source>
</evidence>
<gene>
    <name evidence="1" type="ORF">CC78DRAFT_582993</name>
</gene>
<dbReference type="OrthoDB" id="5314997at2759"/>
<evidence type="ECO:0000313" key="1">
    <source>
        <dbReference type="EMBL" id="KAF2262070.1"/>
    </source>
</evidence>
<dbReference type="EMBL" id="ML986645">
    <property type="protein sequence ID" value="KAF2262070.1"/>
    <property type="molecule type" value="Genomic_DNA"/>
</dbReference>
<proteinExistence type="predicted"/>
<reference evidence="2" key="1">
    <citation type="journal article" date="2020" name="Stud. Mycol.">
        <title>101 Dothideomycetes genomes: A test case for predicting lifestyles and emergence of pathogens.</title>
        <authorList>
            <person name="Haridas S."/>
            <person name="Albert R."/>
            <person name="Binder M."/>
            <person name="Bloem J."/>
            <person name="LaButti K."/>
            <person name="Salamov A."/>
            <person name="Andreopoulos B."/>
            <person name="Baker S."/>
            <person name="Barry K."/>
            <person name="Bills G."/>
            <person name="Bluhm B."/>
            <person name="Cannon C."/>
            <person name="Castanera R."/>
            <person name="Culley D."/>
            <person name="Daum C."/>
            <person name="Ezra D."/>
            <person name="Gonzalez J."/>
            <person name="Henrissat B."/>
            <person name="Kuo A."/>
            <person name="Liang C."/>
            <person name="Lipzen A."/>
            <person name="Lutzoni F."/>
            <person name="Magnuson J."/>
            <person name="Mondo S."/>
            <person name="Nolan M."/>
            <person name="Ohm R."/>
            <person name="Pangilinan J."/>
            <person name="Park H.-J."/>
            <person name="Ramirez L."/>
            <person name="Alfaro M."/>
            <person name="Sun H."/>
            <person name="Tritt A."/>
            <person name="Yoshinaga Y."/>
            <person name="Zwiers L.-H."/>
            <person name="Turgeon B."/>
            <person name="Goodwin S."/>
            <person name="Spatafora J."/>
            <person name="Crous P."/>
            <person name="Grigoriev I."/>
        </authorList>
    </citation>
    <scope>NUCLEOTIDE SEQUENCE [LARGE SCALE GENOMIC DNA]</scope>
    <source>
        <strain evidence="2">CBS 304.66</strain>
    </source>
</reference>